<evidence type="ECO:0000259" key="12">
    <source>
        <dbReference type="Pfam" id="PF00487"/>
    </source>
</evidence>
<feature type="transmembrane region" description="Helical" evidence="11">
    <location>
        <begin position="6"/>
        <end position="26"/>
    </location>
</feature>
<dbReference type="GO" id="GO:0005789">
    <property type="term" value="C:endoplasmic reticulum membrane"/>
    <property type="evidence" value="ECO:0007669"/>
    <property type="project" value="TreeGrafter"/>
</dbReference>
<evidence type="ECO:0000313" key="13">
    <source>
        <dbReference type="EMBL" id="QHT96236.1"/>
    </source>
</evidence>
<dbReference type="GO" id="GO:0006636">
    <property type="term" value="P:unsaturated fatty acid biosynthetic process"/>
    <property type="evidence" value="ECO:0007669"/>
    <property type="project" value="TreeGrafter"/>
</dbReference>
<keyword evidence="5 11" id="KW-1133">Transmembrane helix</keyword>
<dbReference type="InterPro" id="IPR005804">
    <property type="entry name" value="FA_desaturase_dom"/>
</dbReference>
<name>A0A6C0IV17_9ZZZZ</name>
<keyword evidence="3 11" id="KW-0812">Transmembrane</keyword>
<keyword evidence="6" id="KW-0560">Oxidoreductase</keyword>
<proteinExistence type="predicted"/>
<dbReference type="PANTHER" id="PTHR11351:SF31">
    <property type="entry name" value="DESATURASE 1, ISOFORM A-RELATED"/>
    <property type="match status" value="1"/>
</dbReference>
<dbReference type="EMBL" id="MN740254">
    <property type="protein sequence ID" value="QHT96236.1"/>
    <property type="molecule type" value="Genomic_DNA"/>
</dbReference>
<keyword evidence="9 11" id="KW-0472">Membrane</keyword>
<evidence type="ECO:0000256" key="9">
    <source>
        <dbReference type="ARBA" id="ARBA00023136"/>
    </source>
</evidence>
<sequence length="287" mass="33704">MILKNNTAIVLIALHLLATIGIFKINNISKKTILLQVVLLILSMLGITGGYHRLWAHTTYKANSILEIFYLIFGTMASQKDVIKWVREHRTHHRNEEKPGDPYNISKGLFHAHVGWLLKPYDMIESNEISKTDITDLEKNKLLVFQKKYYKILWFILSFVITHYIMKQWNETPTNIFFSNILRIVACLNLTWCINSLAHYIGDKPYNKNIEARNNNILGILTLGEGWHNYHHSYPKDYRSSEPTKFNITTKFINLTKKLGLSKNHYYNNKQKIPIQERFNKNFYSCL</sequence>
<comment type="subcellular location">
    <subcellularLocation>
        <location evidence="1">Membrane</location>
        <topology evidence="1">Multi-pass membrane protein</topology>
    </subcellularLocation>
</comment>
<evidence type="ECO:0000256" key="8">
    <source>
        <dbReference type="ARBA" id="ARBA00023098"/>
    </source>
</evidence>
<evidence type="ECO:0000256" key="11">
    <source>
        <dbReference type="SAM" id="Phobius"/>
    </source>
</evidence>
<evidence type="ECO:0000256" key="1">
    <source>
        <dbReference type="ARBA" id="ARBA00004141"/>
    </source>
</evidence>
<dbReference type="PRINTS" id="PR00075">
    <property type="entry name" value="FACDDSATRASE"/>
</dbReference>
<dbReference type="CDD" id="cd03505">
    <property type="entry name" value="Delta9-FADS-like"/>
    <property type="match status" value="1"/>
</dbReference>
<keyword evidence="4" id="KW-0276">Fatty acid metabolism</keyword>
<feature type="transmembrane region" description="Helical" evidence="11">
    <location>
        <begin position="181"/>
        <end position="201"/>
    </location>
</feature>
<evidence type="ECO:0000256" key="3">
    <source>
        <dbReference type="ARBA" id="ARBA00022692"/>
    </source>
</evidence>
<dbReference type="GO" id="GO:0005506">
    <property type="term" value="F:iron ion binding"/>
    <property type="evidence" value="ECO:0007669"/>
    <property type="project" value="TreeGrafter"/>
</dbReference>
<evidence type="ECO:0000256" key="5">
    <source>
        <dbReference type="ARBA" id="ARBA00022989"/>
    </source>
</evidence>
<organism evidence="13">
    <name type="scientific">viral metagenome</name>
    <dbReference type="NCBI Taxonomy" id="1070528"/>
    <lineage>
        <taxon>unclassified sequences</taxon>
        <taxon>metagenomes</taxon>
        <taxon>organismal metagenomes</taxon>
    </lineage>
</organism>
<dbReference type="AlphaFoldDB" id="A0A6C0IV17"/>
<feature type="domain" description="Fatty acid desaturase" evidence="12">
    <location>
        <begin position="37"/>
        <end position="236"/>
    </location>
</feature>
<keyword evidence="7" id="KW-0408">Iron</keyword>
<feature type="transmembrane region" description="Helical" evidence="11">
    <location>
        <begin position="149"/>
        <end position="166"/>
    </location>
</feature>
<accession>A0A6C0IV17</accession>
<keyword evidence="2" id="KW-0444">Lipid biosynthesis</keyword>
<dbReference type="PANTHER" id="PTHR11351">
    <property type="entry name" value="ACYL-COA DESATURASE"/>
    <property type="match status" value="1"/>
</dbReference>
<evidence type="ECO:0000256" key="4">
    <source>
        <dbReference type="ARBA" id="ARBA00022832"/>
    </source>
</evidence>
<keyword evidence="10" id="KW-0275">Fatty acid biosynthesis</keyword>
<feature type="transmembrane region" description="Helical" evidence="11">
    <location>
        <begin position="33"/>
        <end position="54"/>
    </location>
</feature>
<keyword evidence="8" id="KW-0443">Lipid metabolism</keyword>
<dbReference type="Pfam" id="PF00487">
    <property type="entry name" value="FA_desaturase"/>
    <property type="match status" value="1"/>
</dbReference>
<reference evidence="13" key="1">
    <citation type="journal article" date="2020" name="Nature">
        <title>Giant virus diversity and host interactions through global metagenomics.</title>
        <authorList>
            <person name="Schulz F."/>
            <person name="Roux S."/>
            <person name="Paez-Espino D."/>
            <person name="Jungbluth S."/>
            <person name="Walsh D.A."/>
            <person name="Denef V.J."/>
            <person name="McMahon K.D."/>
            <person name="Konstantinidis K.T."/>
            <person name="Eloe-Fadrosh E.A."/>
            <person name="Kyrpides N.C."/>
            <person name="Woyke T."/>
        </authorList>
    </citation>
    <scope>NUCLEOTIDE SEQUENCE</scope>
    <source>
        <strain evidence="13">GVMAG-M-3300024302-11</strain>
    </source>
</reference>
<evidence type="ECO:0000256" key="2">
    <source>
        <dbReference type="ARBA" id="ARBA00022516"/>
    </source>
</evidence>
<protein>
    <recommendedName>
        <fullName evidence="12">Fatty acid desaturase domain-containing protein</fullName>
    </recommendedName>
</protein>
<dbReference type="GO" id="GO:0004768">
    <property type="term" value="F:stearoyl-CoA 9-desaturase activity"/>
    <property type="evidence" value="ECO:0007669"/>
    <property type="project" value="TreeGrafter"/>
</dbReference>
<evidence type="ECO:0000256" key="7">
    <source>
        <dbReference type="ARBA" id="ARBA00023004"/>
    </source>
</evidence>
<dbReference type="InterPro" id="IPR015876">
    <property type="entry name" value="Acyl-CoA_DS"/>
</dbReference>
<evidence type="ECO:0000256" key="10">
    <source>
        <dbReference type="ARBA" id="ARBA00023160"/>
    </source>
</evidence>
<evidence type="ECO:0000256" key="6">
    <source>
        <dbReference type="ARBA" id="ARBA00023002"/>
    </source>
</evidence>